<evidence type="ECO:0000313" key="1">
    <source>
        <dbReference type="EMBL" id="MBB6182412.1"/>
    </source>
</evidence>
<dbReference type="Proteomes" id="UP000535501">
    <property type="component" value="Unassembled WGS sequence"/>
</dbReference>
<proteinExistence type="predicted"/>
<organism evidence="1 2">
    <name type="scientific">Pseudorhizobium flavum</name>
    <dbReference type="NCBI Taxonomy" id="1335061"/>
    <lineage>
        <taxon>Bacteria</taxon>
        <taxon>Pseudomonadati</taxon>
        <taxon>Pseudomonadota</taxon>
        <taxon>Alphaproteobacteria</taxon>
        <taxon>Hyphomicrobiales</taxon>
        <taxon>Rhizobiaceae</taxon>
        <taxon>Rhizobium/Agrobacterium group</taxon>
        <taxon>Pseudorhizobium</taxon>
    </lineage>
</organism>
<evidence type="ECO:0000313" key="2">
    <source>
        <dbReference type="Proteomes" id="UP000535501"/>
    </source>
</evidence>
<gene>
    <name evidence="1" type="ORF">HNQ75_004401</name>
</gene>
<comment type="caution">
    <text evidence="1">The sequence shown here is derived from an EMBL/GenBank/DDBJ whole genome shotgun (WGS) entry which is preliminary data.</text>
</comment>
<dbReference type="AlphaFoldDB" id="A0A7W9Z1P5"/>
<accession>A0A7W9Z1P5</accession>
<name>A0A7W9Z1P5_9HYPH</name>
<protein>
    <submittedName>
        <fullName evidence="1">Uncharacterized protein</fullName>
    </submittedName>
</protein>
<sequence>MQDYSTPIILMPNKPNLPRKNQHQRRHHVVSAKEDCTFVEDPLGAGHLYQFMKHDRYHVNVCSEMTRWFSQMKGMQMNFPVTALSLVLLLSTPIAAQEHSGTHMHGMDDVAMTDDGEFPIEAGQAAFTAIQEIVALLENDPTTDWSKVNIEVLRQHLIDMDNVTMSARVDVQEDDGSIRFMVSGTGSAIGSIRRMVAAHASTMDGKNGYRFSSTDIAEGAVLTVTPDDPSGIAKLRALGFIGVMAQGMHHQMHHLMLANGQSPHN</sequence>
<reference evidence="1 2" key="1">
    <citation type="submission" date="2020-08" db="EMBL/GenBank/DDBJ databases">
        <title>Genomic Encyclopedia of Type Strains, Phase IV (KMG-IV): sequencing the most valuable type-strain genomes for metagenomic binning, comparative biology and taxonomic classification.</title>
        <authorList>
            <person name="Goeker M."/>
        </authorList>
    </citation>
    <scope>NUCLEOTIDE SEQUENCE [LARGE SCALE GENOMIC DNA]</scope>
    <source>
        <strain evidence="1 2">DSM 102134</strain>
    </source>
</reference>
<dbReference type="EMBL" id="JACHEJ010000030">
    <property type="protein sequence ID" value="MBB6182412.1"/>
    <property type="molecule type" value="Genomic_DNA"/>
</dbReference>
<keyword evidence="2" id="KW-1185">Reference proteome</keyword>
<dbReference type="RefSeq" id="WP_235864329.1">
    <property type="nucleotide sequence ID" value="NZ_CANLQM010000006.1"/>
</dbReference>